<evidence type="ECO:0000313" key="1">
    <source>
        <dbReference type="EMBL" id="CAH1451273.1"/>
    </source>
</evidence>
<protein>
    <submittedName>
        <fullName evidence="1">Uncharacterized protein</fullName>
    </submittedName>
</protein>
<reference evidence="1 2" key="1">
    <citation type="submission" date="2022-01" db="EMBL/GenBank/DDBJ databases">
        <authorList>
            <person name="Xiong W."/>
            <person name="Schranz E."/>
        </authorList>
    </citation>
    <scope>NUCLEOTIDE SEQUENCE [LARGE SCALE GENOMIC DNA]</scope>
</reference>
<proteinExistence type="predicted"/>
<dbReference type="EMBL" id="CAKMRJ010005745">
    <property type="protein sequence ID" value="CAH1451273.1"/>
    <property type="molecule type" value="Genomic_DNA"/>
</dbReference>
<gene>
    <name evidence="1" type="ORF">LVIROSA_LOCUS36640</name>
</gene>
<name>A0AAU9PN25_9ASTR</name>
<sequence>MAAVGTETTTSMTAAATTIVGGFDLHNGVGDSGHPSLDRPRRPTVRWARGGRHRRRSSGIGDFFGFRSSSHGRKWRQRNILVVFRPYKMSSDVVMVVS</sequence>
<organism evidence="1 2">
    <name type="scientific">Lactuca virosa</name>
    <dbReference type="NCBI Taxonomy" id="75947"/>
    <lineage>
        <taxon>Eukaryota</taxon>
        <taxon>Viridiplantae</taxon>
        <taxon>Streptophyta</taxon>
        <taxon>Embryophyta</taxon>
        <taxon>Tracheophyta</taxon>
        <taxon>Spermatophyta</taxon>
        <taxon>Magnoliopsida</taxon>
        <taxon>eudicotyledons</taxon>
        <taxon>Gunneridae</taxon>
        <taxon>Pentapetalae</taxon>
        <taxon>asterids</taxon>
        <taxon>campanulids</taxon>
        <taxon>Asterales</taxon>
        <taxon>Asteraceae</taxon>
        <taxon>Cichorioideae</taxon>
        <taxon>Cichorieae</taxon>
        <taxon>Lactucinae</taxon>
        <taxon>Lactuca</taxon>
    </lineage>
</organism>
<evidence type="ECO:0000313" key="2">
    <source>
        <dbReference type="Proteomes" id="UP001157418"/>
    </source>
</evidence>
<comment type="caution">
    <text evidence="1">The sequence shown here is derived from an EMBL/GenBank/DDBJ whole genome shotgun (WGS) entry which is preliminary data.</text>
</comment>
<dbReference type="Proteomes" id="UP001157418">
    <property type="component" value="Unassembled WGS sequence"/>
</dbReference>
<accession>A0AAU9PN25</accession>
<dbReference type="AlphaFoldDB" id="A0AAU9PN25"/>
<keyword evidence="2" id="KW-1185">Reference proteome</keyword>